<organism evidence="4 5">
    <name type="scientific">Meganyctiphanes norvegica</name>
    <name type="common">Northern krill</name>
    <name type="synonym">Thysanopoda norvegica</name>
    <dbReference type="NCBI Taxonomy" id="48144"/>
    <lineage>
        <taxon>Eukaryota</taxon>
        <taxon>Metazoa</taxon>
        <taxon>Ecdysozoa</taxon>
        <taxon>Arthropoda</taxon>
        <taxon>Crustacea</taxon>
        <taxon>Multicrustacea</taxon>
        <taxon>Malacostraca</taxon>
        <taxon>Eumalacostraca</taxon>
        <taxon>Eucarida</taxon>
        <taxon>Euphausiacea</taxon>
        <taxon>Euphausiidae</taxon>
        <taxon>Meganyctiphanes</taxon>
    </lineage>
</organism>
<keyword evidence="3" id="KW-0732">Signal</keyword>
<evidence type="ECO:0000313" key="4">
    <source>
        <dbReference type="EMBL" id="CAL4096426.1"/>
    </source>
</evidence>
<dbReference type="Proteomes" id="UP001497623">
    <property type="component" value="Unassembled WGS sequence"/>
</dbReference>
<evidence type="ECO:0000256" key="1">
    <source>
        <dbReference type="SAM" id="Coils"/>
    </source>
</evidence>
<comment type="caution">
    <text evidence="4">The sequence shown here is derived from an EMBL/GenBank/DDBJ whole genome shotgun (WGS) entry which is preliminary data.</text>
</comment>
<feature type="region of interest" description="Disordered" evidence="2">
    <location>
        <begin position="28"/>
        <end position="50"/>
    </location>
</feature>
<feature type="chain" id="PRO_5043483601" evidence="3">
    <location>
        <begin position="19"/>
        <end position="354"/>
    </location>
</feature>
<dbReference type="EMBL" id="CAXKWB010010000">
    <property type="protein sequence ID" value="CAL4096426.1"/>
    <property type="molecule type" value="Genomic_DNA"/>
</dbReference>
<keyword evidence="1" id="KW-0175">Coiled coil</keyword>
<sequence>PQMYETGLVLVLVGLAGAQFASVQTFGSGNGGSGAAESRHTRPDGVTEGECAYSNAKGQQVKVRYEERGGVLLNVKSSVPSDNAQTQLTQCRAEAAKINQNLQGLQNSLFQQQQNLFSNLPFMAGVLPAAFPGAGAGAGAGAFPGAGAFAGGFAGGQNGGFASVGGNFGNGLPQTEAFGSFNQQGAGAGQGTPNFDVVNVRSVSTGVNPGGNTGSSNNFNGVYGSSGVSISNAIGNDGVSRGQCAYTDGTGNTIKINIAESPSGETNIEVIHGNPLKSNEYFAECQRLSGVANEQARVATAHGQEQARQAQQQVAAQTAGIQQQLAAQHAAIMQQHQNLMQNLQNQIPFFNGRR</sequence>
<keyword evidence="5" id="KW-1185">Reference proteome</keyword>
<accession>A0AAV2QT89</accession>
<evidence type="ECO:0000256" key="2">
    <source>
        <dbReference type="SAM" id="MobiDB-lite"/>
    </source>
</evidence>
<evidence type="ECO:0000313" key="5">
    <source>
        <dbReference type="Proteomes" id="UP001497623"/>
    </source>
</evidence>
<feature type="coiled-coil region" evidence="1">
    <location>
        <begin position="81"/>
        <end position="115"/>
    </location>
</feature>
<gene>
    <name evidence="4" type="ORF">MNOR_LOCUS15749</name>
</gene>
<proteinExistence type="predicted"/>
<feature type="non-terminal residue" evidence="4">
    <location>
        <position position="1"/>
    </location>
</feature>
<feature type="signal peptide" evidence="3">
    <location>
        <begin position="1"/>
        <end position="18"/>
    </location>
</feature>
<name>A0AAV2QT89_MEGNR</name>
<reference evidence="4 5" key="1">
    <citation type="submission" date="2024-05" db="EMBL/GenBank/DDBJ databases">
        <authorList>
            <person name="Wallberg A."/>
        </authorList>
    </citation>
    <scope>NUCLEOTIDE SEQUENCE [LARGE SCALE GENOMIC DNA]</scope>
</reference>
<evidence type="ECO:0000256" key="3">
    <source>
        <dbReference type="SAM" id="SignalP"/>
    </source>
</evidence>
<protein>
    <submittedName>
        <fullName evidence="4">Uncharacterized protein</fullName>
    </submittedName>
</protein>
<dbReference type="AlphaFoldDB" id="A0AAV2QT89"/>